<evidence type="ECO:0000313" key="4">
    <source>
        <dbReference type="Proteomes" id="UP000429607"/>
    </source>
</evidence>
<keyword evidence="5" id="KW-1185">Reference proteome</keyword>
<dbReference type="EMBL" id="QXFV01000363">
    <property type="protein sequence ID" value="KAE9039856.1"/>
    <property type="molecule type" value="Genomic_DNA"/>
</dbReference>
<dbReference type="Proteomes" id="UP000435112">
    <property type="component" value="Unassembled WGS sequence"/>
</dbReference>
<dbReference type="AlphaFoldDB" id="A0A6A3N8X6"/>
<accession>A0A6A3N8X6</accession>
<dbReference type="Proteomes" id="UP000434957">
    <property type="component" value="Unassembled WGS sequence"/>
</dbReference>
<protein>
    <submittedName>
        <fullName evidence="2">Uncharacterized protein</fullName>
    </submittedName>
</protein>
<reference evidence="4 6" key="1">
    <citation type="submission" date="2018-09" db="EMBL/GenBank/DDBJ databases">
        <title>Genomic investigation of the strawberry pathogen Phytophthora fragariae indicates pathogenicity is determined by transcriptional variation in three key races.</title>
        <authorList>
            <person name="Adams T.M."/>
            <person name="Armitage A.D."/>
            <person name="Sobczyk M.K."/>
            <person name="Bates H.J."/>
            <person name="Dunwell J.M."/>
            <person name="Nellist C.F."/>
            <person name="Harrison R.J."/>
        </authorList>
    </citation>
    <scope>NUCLEOTIDE SEQUENCE [LARGE SCALE GENOMIC DNA]</scope>
    <source>
        <strain evidence="1 4">SCRP249</strain>
        <strain evidence="2 6">SCRP324</strain>
        <strain evidence="3 5">SCRP333</strain>
    </source>
</reference>
<sequence length="123" mass="13449">MVRTARARTAGDSLQAAEIRREAACGLYEDILGGRIQPGLDRAGLPDREFGLGNRAEEAVRHILSECGVTSRELGVAIKHLRALHLLGVLNEKMELHQSLLQSSAIRDPAPGYTQDVIKVVRQ</sequence>
<dbReference type="EMBL" id="QXFT01000286">
    <property type="protein sequence ID" value="KAE9348428.1"/>
    <property type="molecule type" value="Genomic_DNA"/>
</dbReference>
<name>A0A6A3N8X6_9STRA</name>
<dbReference type="EMBL" id="QXFU01000221">
    <property type="protein sequence ID" value="KAE9039865.1"/>
    <property type="molecule type" value="Genomic_DNA"/>
</dbReference>
<evidence type="ECO:0000313" key="1">
    <source>
        <dbReference type="EMBL" id="KAE9039856.1"/>
    </source>
</evidence>
<evidence type="ECO:0000313" key="5">
    <source>
        <dbReference type="Proteomes" id="UP000434957"/>
    </source>
</evidence>
<organism evidence="2 6">
    <name type="scientific">Phytophthora rubi</name>
    <dbReference type="NCBI Taxonomy" id="129364"/>
    <lineage>
        <taxon>Eukaryota</taxon>
        <taxon>Sar</taxon>
        <taxon>Stramenopiles</taxon>
        <taxon>Oomycota</taxon>
        <taxon>Peronosporomycetes</taxon>
        <taxon>Peronosporales</taxon>
        <taxon>Peronosporaceae</taxon>
        <taxon>Phytophthora</taxon>
    </lineage>
</organism>
<dbReference type="Proteomes" id="UP000429607">
    <property type="component" value="Unassembled WGS sequence"/>
</dbReference>
<evidence type="ECO:0000313" key="3">
    <source>
        <dbReference type="EMBL" id="KAE9348428.1"/>
    </source>
</evidence>
<proteinExistence type="predicted"/>
<gene>
    <name evidence="1" type="ORF">PR001_g7332</name>
    <name evidence="2" type="ORF">PR002_g5243</name>
    <name evidence="3" type="ORF">PR003_g6417</name>
</gene>
<evidence type="ECO:0000313" key="6">
    <source>
        <dbReference type="Proteomes" id="UP000435112"/>
    </source>
</evidence>
<evidence type="ECO:0000313" key="2">
    <source>
        <dbReference type="EMBL" id="KAE9039865.1"/>
    </source>
</evidence>
<comment type="caution">
    <text evidence="2">The sequence shown here is derived from an EMBL/GenBank/DDBJ whole genome shotgun (WGS) entry which is preliminary data.</text>
</comment>